<name>A0A841JW09_9BACT</name>
<dbReference type="Gene3D" id="3.40.50.2000">
    <property type="entry name" value="Glycogen Phosphorylase B"/>
    <property type="match status" value="2"/>
</dbReference>
<sequence>MSHILICAHSNPGHVTPTLAVGAYLAKQGHKVTFHAGELFRQKVEKAGLLFVPTIGKADFDYQSSFIPEGQENLTTLELTNYALKKTIIEALPDLDRGLQQILEESSVDVILTSSMYFGTFPLLLRSGEKRPPVICCGVNPLMLGSVDCAPLSPPDNTPGGRERIREINLQTQKAFWPMQEGLNDSLSDCGVPTLSDFWIDAIYKLPDMVLQFSGEAFEFPRSDMPSHLHFVGPVLPEASGDFKKPSWWSELDGSKPVILVTQGTLANRNLNDLIQPTLNALANDDVLVIAATGRPDHDDLVVPANARVESFVPFTHLLPKVDLMVTNGGFGAVQQCLSFGIPIVISGETEDKAFTAARLQWSGAGVNLKTGFPTVDQLHTAVHAVLANKGYRQQARRLQKDIAQHHALKEISRHIDAVLARASETADAAEVLQPAS</sequence>
<reference evidence="2 3" key="1">
    <citation type="submission" date="2020-08" db="EMBL/GenBank/DDBJ databases">
        <title>Genomic Encyclopedia of Type Strains, Phase IV (KMG-IV): sequencing the most valuable type-strain genomes for metagenomic binning, comparative biology and taxonomic classification.</title>
        <authorList>
            <person name="Goeker M."/>
        </authorList>
    </citation>
    <scope>NUCLEOTIDE SEQUENCE [LARGE SCALE GENOMIC DNA]</scope>
    <source>
        <strain evidence="2 3">DSM 103733</strain>
    </source>
</reference>
<evidence type="ECO:0000313" key="2">
    <source>
        <dbReference type="EMBL" id="MBB6143929.1"/>
    </source>
</evidence>
<gene>
    <name evidence="2" type="ORF">HNQ77_001878</name>
</gene>
<dbReference type="PANTHER" id="PTHR21015">
    <property type="entry name" value="UDP-N-ACETYLGLUCOSAMINE--N-ACETYLMURAMYL-(PENTAPEPTIDE) PYROPHOSPHORYL-UNDECAPRENOL N-ACETYLGLUCOSAMINE TRANSFERASE 1"/>
    <property type="match status" value="1"/>
</dbReference>
<dbReference type="PANTHER" id="PTHR21015:SF22">
    <property type="entry name" value="GLYCOSYLTRANSFERASE"/>
    <property type="match status" value="1"/>
</dbReference>
<dbReference type="GO" id="GO:0008194">
    <property type="term" value="F:UDP-glycosyltransferase activity"/>
    <property type="evidence" value="ECO:0007669"/>
    <property type="project" value="InterPro"/>
</dbReference>
<comment type="caution">
    <text evidence="2">The sequence shown here is derived from an EMBL/GenBank/DDBJ whole genome shotgun (WGS) entry which is preliminary data.</text>
</comment>
<dbReference type="AlphaFoldDB" id="A0A841JW09"/>
<keyword evidence="2" id="KW-0808">Transferase</keyword>
<evidence type="ECO:0000313" key="3">
    <source>
        <dbReference type="Proteomes" id="UP000538666"/>
    </source>
</evidence>
<accession>A0A841JW09</accession>
<dbReference type="RefSeq" id="WP_184084739.1">
    <property type="nucleotide sequence ID" value="NZ_JACHEK010000003.1"/>
</dbReference>
<dbReference type="SUPFAM" id="SSF53756">
    <property type="entry name" value="UDP-Glycosyltransferase/glycogen phosphorylase"/>
    <property type="match status" value="1"/>
</dbReference>
<dbReference type="FunFam" id="3.40.50.2000:FF:000072">
    <property type="entry name" value="Glycosyl transferase"/>
    <property type="match status" value="1"/>
</dbReference>
<organism evidence="2 3">
    <name type="scientific">Silvibacterium bohemicum</name>
    <dbReference type="NCBI Taxonomy" id="1577686"/>
    <lineage>
        <taxon>Bacteria</taxon>
        <taxon>Pseudomonadati</taxon>
        <taxon>Acidobacteriota</taxon>
        <taxon>Terriglobia</taxon>
        <taxon>Terriglobales</taxon>
        <taxon>Acidobacteriaceae</taxon>
        <taxon>Silvibacterium</taxon>
    </lineage>
</organism>
<dbReference type="CDD" id="cd03784">
    <property type="entry name" value="GT1_Gtf-like"/>
    <property type="match status" value="1"/>
</dbReference>
<proteinExistence type="predicted"/>
<dbReference type="InterPro" id="IPR002213">
    <property type="entry name" value="UDP_glucos_trans"/>
</dbReference>
<feature type="domain" description="Erythromycin biosynthesis protein CIII-like C-terminal" evidence="1">
    <location>
        <begin position="279"/>
        <end position="416"/>
    </location>
</feature>
<dbReference type="Pfam" id="PF06722">
    <property type="entry name" value="EryCIII-like_C"/>
    <property type="match status" value="1"/>
</dbReference>
<dbReference type="Proteomes" id="UP000538666">
    <property type="component" value="Unassembled WGS sequence"/>
</dbReference>
<dbReference type="InterPro" id="IPR010610">
    <property type="entry name" value="EryCIII-like_C"/>
</dbReference>
<protein>
    <submittedName>
        <fullName evidence="2">MGT family glycosyltransferase</fullName>
    </submittedName>
</protein>
<dbReference type="GO" id="GO:0016758">
    <property type="term" value="F:hexosyltransferase activity"/>
    <property type="evidence" value="ECO:0007669"/>
    <property type="project" value="UniProtKB-ARBA"/>
</dbReference>
<dbReference type="EMBL" id="JACHEK010000003">
    <property type="protein sequence ID" value="MBB6143929.1"/>
    <property type="molecule type" value="Genomic_DNA"/>
</dbReference>
<evidence type="ECO:0000259" key="1">
    <source>
        <dbReference type="Pfam" id="PF06722"/>
    </source>
</evidence>
<keyword evidence="3" id="KW-1185">Reference proteome</keyword>